<evidence type="ECO:0000256" key="1">
    <source>
        <dbReference type="SAM" id="MobiDB-lite"/>
    </source>
</evidence>
<dbReference type="AlphaFoldDB" id="A0A3G8M844"/>
<dbReference type="KEGG" id="mros:EHO51_16165"/>
<organism evidence="2 3">
    <name type="scientific">Methylocystis rosea</name>
    <dbReference type="NCBI Taxonomy" id="173366"/>
    <lineage>
        <taxon>Bacteria</taxon>
        <taxon>Pseudomonadati</taxon>
        <taxon>Pseudomonadota</taxon>
        <taxon>Alphaproteobacteria</taxon>
        <taxon>Hyphomicrobiales</taxon>
        <taxon>Methylocystaceae</taxon>
        <taxon>Methylocystis</taxon>
    </lineage>
</organism>
<dbReference type="InterPro" id="IPR009057">
    <property type="entry name" value="Homeodomain-like_sf"/>
</dbReference>
<dbReference type="EMBL" id="CP034086">
    <property type="protein sequence ID" value="AZG78143.1"/>
    <property type="molecule type" value="Genomic_DNA"/>
</dbReference>
<sequence length="138" mass="14772">MKADVSHLPPLLAEIAEVAGPVAALQLAKAKGGTECYIPARAPDDHWLVQCVGREAADKLCAHFVAAIESDSGRSRHGVKILLPLGDSGTAAEARRRAREALDNGASLSEAARRSGLHQRTVQNIRARMKDKRQGSLF</sequence>
<evidence type="ECO:0000313" key="3">
    <source>
        <dbReference type="Proteomes" id="UP000273982"/>
    </source>
</evidence>
<feature type="compositionally biased region" description="Basic and acidic residues" evidence="1">
    <location>
        <begin position="93"/>
        <end position="102"/>
    </location>
</feature>
<reference evidence="2 3" key="1">
    <citation type="submission" date="2018-11" db="EMBL/GenBank/DDBJ databases">
        <title>Genome squencing of methanotrophic bacteria isolated from alkaline groundwater in Korea.</title>
        <authorList>
            <person name="Nguyen L.N."/>
        </authorList>
    </citation>
    <scope>NUCLEOTIDE SEQUENCE [LARGE SCALE GENOMIC DNA]</scope>
    <source>
        <strain evidence="2 3">GW6</strain>
    </source>
</reference>
<protein>
    <submittedName>
        <fullName evidence="2">Uncharacterized protein</fullName>
    </submittedName>
</protein>
<accession>A0A3G8M844</accession>
<feature type="region of interest" description="Disordered" evidence="1">
    <location>
        <begin position="88"/>
        <end position="120"/>
    </location>
</feature>
<evidence type="ECO:0000313" key="2">
    <source>
        <dbReference type="EMBL" id="AZG78143.1"/>
    </source>
</evidence>
<proteinExistence type="predicted"/>
<dbReference type="SUPFAM" id="SSF46689">
    <property type="entry name" value="Homeodomain-like"/>
    <property type="match status" value="1"/>
</dbReference>
<dbReference type="RefSeq" id="WP_124739734.1">
    <property type="nucleotide sequence ID" value="NZ_CP034086.1"/>
</dbReference>
<gene>
    <name evidence="2" type="ORF">EHO51_16165</name>
</gene>
<name>A0A3G8M844_9HYPH</name>
<dbReference type="Proteomes" id="UP000273982">
    <property type="component" value="Chromosome"/>
</dbReference>